<accession>A0AAV9QKG7</accession>
<name>A0AAV9QKG7_9PEZI</name>
<dbReference type="InterPro" id="IPR040079">
    <property type="entry name" value="Glutathione_S-Trfase"/>
</dbReference>
<dbReference type="EMBL" id="JAXLQG010000003">
    <property type="protein sequence ID" value="KAK5542445.1"/>
    <property type="molecule type" value="Genomic_DNA"/>
</dbReference>
<dbReference type="PROSITE" id="PS50404">
    <property type="entry name" value="GST_NTER"/>
    <property type="match status" value="1"/>
</dbReference>
<reference evidence="2 3" key="1">
    <citation type="submission" date="2023-06" db="EMBL/GenBank/DDBJ databases">
        <title>Black Yeasts Isolated from many extreme environments.</title>
        <authorList>
            <person name="Coleine C."/>
            <person name="Stajich J.E."/>
            <person name="Selbmann L."/>
        </authorList>
    </citation>
    <scope>NUCLEOTIDE SEQUENCE [LARGE SCALE GENOMIC DNA]</scope>
    <source>
        <strain evidence="2 3">CCFEE 5887</strain>
    </source>
</reference>
<evidence type="ECO:0000259" key="1">
    <source>
        <dbReference type="PROSITE" id="PS50404"/>
    </source>
</evidence>
<dbReference type="Pfam" id="PF13409">
    <property type="entry name" value="GST_N_2"/>
    <property type="match status" value="1"/>
</dbReference>
<dbReference type="SFLD" id="SFLDG00358">
    <property type="entry name" value="Main_(cytGST)"/>
    <property type="match status" value="1"/>
</dbReference>
<evidence type="ECO:0000313" key="2">
    <source>
        <dbReference type="EMBL" id="KAK5542445.1"/>
    </source>
</evidence>
<dbReference type="GO" id="GO:0005737">
    <property type="term" value="C:cytoplasm"/>
    <property type="evidence" value="ECO:0007669"/>
    <property type="project" value="TreeGrafter"/>
</dbReference>
<keyword evidence="3" id="KW-1185">Reference proteome</keyword>
<organism evidence="2 3">
    <name type="scientific">Vermiconidia calcicola</name>
    <dbReference type="NCBI Taxonomy" id="1690605"/>
    <lineage>
        <taxon>Eukaryota</taxon>
        <taxon>Fungi</taxon>
        <taxon>Dikarya</taxon>
        <taxon>Ascomycota</taxon>
        <taxon>Pezizomycotina</taxon>
        <taxon>Dothideomycetes</taxon>
        <taxon>Dothideomycetidae</taxon>
        <taxon>Mycosphaerellales</taxon>
        <taxon>Extremaceae</taxon>
        <taxon>Vermiconidia</taxon>
    </lineage>
</organism>
<dbReference type="InterPro" id="IPR036249">
    <property type="entry name" value="Thioredoxin-like_sf"/>
</dbReference>
<dbReference type="PANTHER" id="PTHR43968">
    <property type="match status" value="1"/>
</dbReference>
<dbReference type="Gene3D" id="3.40.30.10">
    <property type="entry name" value="Glutaredoxin"/>
    <property type="match status" value="1"/>
</dbReference>
<dbReference type="AlphaFoldDB" id="A0AAV9QKG7"/>
<comment type="caution">
    <text evidence="2">The sequence shown here is derived from an EMBL/GenBank/DDBJ whole genome shotgun (WGS) entry which is preliminary data.</text>
</comment>
<evidence type="ECO:0000313" key="3">
    <source>
        <dbReference type="Proteomes" id="UP001345827"/>
    </source>
</evidence>
<protein>
    <recommendedName>
        <fullName evidence="1">GST N-terminal domain-containing protein</fullName>
    </recommendedName>
</protein>
<dbReference type="PANTHER" id="PTHR43968:SF8">
    <property type="entry name" value="S-TRANSFERASE, PUTATIVE (AFU_ORTHOLOGUE AFUA_2G00590)-RELATED"/>
    <property type="match status" value="1"/>
</dbReference>
<proteinExistence type="predicted"/>
<gene>
    <name evidence="2" type="ORF">LTR25_002330</name>
</gene>
<dbReference type="SFLD" id="SFLDS00019">
    <property type="entry name" value="Glutathione_Transferase_(cytos"/>
    <property type="match status" value="1"/>
</dbReference>
<dbReference type="PROSITE" id="PS51354">
    <property type="entry name" value="GLUTAREDOXIN_2"/>
    <property type="match status" value="1"/>
</dbReference>
<dbReference type="SUPFAM" id="SSF52833">
    <property type="entry name" value="Thioredoxin-like"/>
    <property type="match status" value="1"/>
</dbReference>
<dbReference type="InterPro" id="IPR004045">
    <property type="entry name" value="Glutathione_S-Trfase_N"/>
</dbReference>
<dbReference type="CDD" id="cd00570">
    <property type="entry name" value="GST_N_family"/>
    <property type="match status" value="1"/>
</dbReference>
<sequence length="186" mass="20789">MYISSQNPEIRPRPILYRRTSDSQYSISGNGQGDVDIVMIREASSHPDLIQQPSMAPKITLYTAHHCPFAHRSQIVLRELGLEFETVLVDITIPRTPEYLAINPRGMVPALRYDDLVLTESGLISQFLVDSHPSHLLKSSSEPAGALQRFNIAYFVDTYFSKAQPHFDLAVQSAGEAGQKCRATVF</sequence>
<dbReference type="Proteomes" id="UP001345827">
    <property type="component" value="Unassembled WGS sequence"/>
</dbReference>
<dbReference type="InterPro" id="IPR050983">
    <property type="entry name" value="GST_Omega/HSP26"/>
</dbReference>
<feature type="domain" description="GST N-terminal" evidence="1">
    <location>
        <begin position="57"/>
        <end position="136"/>
    </location>
</feature>